<organism evidence="14 15">
    <name type="scientific">Romanomermis culicivorax</name>
    <name type="common">Nematode worm</name>
    <dbReference type="NCBI Taxonomy" id="13658"/>
    <lineage>
        <taxon>Eukaryota</taxon>
        <taxon>Metazoa</taxon>
        <taxon>Ecdysozoa</taxon>
        <taxon>Nematoda</taxon>
        <taxon>Enoplea</taxon>
        <taxon>Dorylaimia</taxon>
        <taxon>Mermithida</taxon>
        <taxon>Mermithoidea</taxon>
        <taxon>Mermithidae</taxon>
        <taxon>Romanomermis</taxon>
    </lineage>
</organism>
<dbReference type="PROSITE" id="PS50125">
    <property type="entry name" value="GUANYLATE_CYCLASE_2"/>
    <property type="match status" value="1"/>
</dbReference>
<sequence>HKEPFSSKFWGKFLNTFPFNDFPTKFWTIHYPSRIMSKPEYSCIEKIKTISTTYMAASGLTPQTCDMNGMSHLTALANYALDIMHQLDEINEHSFNSFKMRI</sequence>
<protein>
    <recommendedName>
        <fullName evidence="4">adenylate cyclase</fullName>
        <ecNumber evidence="4">4.6.1.1</ecNumber>
    </recommendedName>
</protein>
<evidence type="ECO:0000256" key="2">
    <source>
        <dbReference type="ARBA" id="ARBA00001593"/>
    </source>
</evidence>
<dbReference type="GO" id="GO:0004016">
    <property type="term" value="F:adenylate cyclase activity"/>
    <property type="evidence" value="ECO:0007669"/>
    <property type="project" value="UniProtKB-EC"/>
</dbReference>
<evidence type="ECO:0000256" key="9">
    <source>
        <dbReference type="ARBA" id="ARBA00022842"/>
    </source>
</evidence>
<comment type="catalytic activity">
    <reaction evidence="1">
        <text>GTP = 3',5'-cyclic GMP + diphosphate</text>
        <dbReference type="Rhea" id="RHEA:13665"/>
        <dbReference type="ChEBI" id="CHEBI:33019"/>
        <dbReference type="ChEBI" id="CHEBI:37565"/>
        <dbReference type="ChEBI" id="CHEBI:57746"/>
        <dbReference type="EC" id="4.6.1.2"/>
    </reaction>
</comment>
<evidence type="ECO:0000256" key="10">
    <source>
        <dbReference type="ARBA" id="ARBA00022989"/>
    </source>
</evidence>
<dbReference type="GO" id="GO:0007189">
    <property type="term" value="P:adenylate cyclase-activating G protein-coupled receptor signaling pathway"/>
    <property type="evidence" value="ECO:0007669"/>
    <property type="project" value="TreeGrafter"/>
</dbReference>
<evidence type="ECO:0000256" key="3">
    <source>
        <dbReference type="ARBA" id="ARBA00004141"/>
    </source>
</evidence>
<feature type="domain" description="Guanylate cyclase" evidence="13">
    <location>
        <begin position="46"/>
        <end position="102"/>
    </location>
</feature>
<dbReference type="Gene3D" id="3.30.70.1230">
    <property type="entry name" value="Nucleotide cyclase"/>
    <property type="match status" value="1"/>
</dbReference>
<dbReference type="WBParaSite" id="nRc.2.0.1.t00876-RA">
    <property type="protein sequence ID" value="nRc.2.0.1.t00876-RA"/>
    <property type="gene ID" value="nRc.2.0.1.g00876"/>
</dbReference>
<keyword evidence="6" id="KW-0479">Metal-binding</keyword>
<dbReference type="GO" id="GO:0005524">
    <property type="term" value="F:ATP binding"/>
    <property type="evidence" value="ECO:0007669"/>
    <property type="project" value="UniProtKB-KW"/>
</dbReference>
<keyword evidence="9" id="KW-0460">Magnesium</keyword>
<comment type="subcellular location">
    <subcellularLocation>
        <location evidence="3">Membrane</location>
        <topology evidence="3">Multi-pass membrane protein</topology>
    </subcellularLocation>
</comment>
<dbReference type="EC" id="4.6.1.1" evidence="4"/>
<keyword evidence="5" id="KW-0812">Transmembrane</keyword>
<keyword evidence="10" id="KW-1133">Transmembrane helix</keyword>
<evidence type="ECO:0000259" key="13">
    <source>
        <dbReference type="PROSITE" id="PS50125"/>
    </source>
</evidence>
<proteinExistence type="predicted"/>
<dbReference type="PANTHER" id="PTHR45627">
    <property type="entry name" value="ADENYLATE CYCLASE TYPE 1"/>
    <property type="match status" value="1"/>
</dbReference>
<dbReference type="Pfam" id="PF00211">
    <property type="entry name" value="Guanylate_cyc"/>
    <property type="match status" value="1"/>
</dbReference>
<keyword evidence="7" id="KW-0547">Nucleotide-binding</keyword>
<evidence type="ECO:0000313" key="14">
    <source>
        <dbReference type="Proteomes" id="UP000887565"/>
    </source>
</evidence>
<dbReference type="PANTHER" id="PTHR45627:SF16">
    <property type="entry name" value="ADENYLATE CYCLASE"/>
    <property type="match status" value="1"/>
</dbReference>
<evidence type="ECO:0000256" key="8">
    <source>
        <dbReference type="ARBA" id="ARBA00022840"/>
    </source>
</evidence>
<evidence type="ECO:0000256" key="1">
    <source>
        <dbReference type="ARBA" id="ARBA00001436"/>
    </source>
</evidence>
<keyword evidence="14" id="KW-1185">Reference proteome</keyword>
<dbReference type="AlphaFoldDB" id="A0A915HHT3"/>
<evidence type="ECO:0000256" key="11">
    <source>
        <dbReference type="ARBA" id="ARBA00023136"/>
    </source>
</evidence>
<accession>A0A915HHT3</accession>
<comment type="catalytic activity">
    <reaction evidence="2">
        <text>ATP = 3',5'-cyclic AMP + diphosphate</text>
        <dbReference type="Rhea" id="RHEA:15389"/>
        <dbReference type="ChEBI" id="CHEBI:30616"/>
        <dbReference type="ChEBI" id="CHEBI:33019"/>
        <dbReference type="ChEBI" id="CHEBI:58165"/>
        <dbReference type="EC" id="4.6.1.1"/>
    </reaction>
</comment>
<evidence type="ECO:0000256" key="7">
    <source>
        <dbReference type="ARBA" id="ARBA00022741"/>
    </source>
</evidence>
<dbReference type="GO" id="GO:0004383">
    <property type="term" value="F:guanylate cyclase activity"/>
    <property type="evidence" value="ECO:0007669"/>
    <property type="project" value="UniProtKB-EC"/>
</dbReference>
<evidence type="ECO:0000256" key="4">
    <source>
        <dbReference type="ARBA" id="ARBA00012201"/>
    </source>
</evidence>
<dbReference type="GO" id="GO:0046872">
    <property type="term" value="F:metal ion binding"/>
    <property type="evidence" value="ECO:0007669"/>
    <property type="project" value="UniProtKB-KW"/>
</dbReference>
<dbReference type="InterPro" id="IPR001054">
    <property type="entry name" value="A/G_cyclase"/>
</dbReference>
<evidence type="ECO:0000256" key="6">
    <source>
        <dbReference type="ARBA" id="ARBA00022723"/>
    </source>
</evidence>
<name>A0A915HHT3_ROMCU</name>
<keyword evidence="12" id="KW-0456">Lyase</keyword>
<reference evidence="15" key="1">
    <citation type="submission" date="2022-11" db="UniProtKB">
        <authorList>
            <consortium name="WormBaseParasite"/>
        </authorList>
    </citation>
    <scope>IDENTIFICATION</scope>
</reference>
<dbReference type="GO" id="GO:0035556">
    <property type="term" value="P:intracellular signal transduction"/>
    <property type="evidence" value="ECO:0007669"/>
    <property type="project" value="InterPro"/>
</dbReference>
<keyword evidence="11" id="KW-0472">Membrane</keyword>
<evidence type="ECO:0000256" key="5">
    <source>
        <dbReference type="ARBA" id="ARBA00022692"/>
    </source>
</evidence>
<dbReference type="GO" id="GO:0005886">
    <property type="term" value="C:plasma membrane"/>
    <property type="evidence" value="ECO:0007669"/>
    <property type="project" value="TreeGrafter"/>
</dbReference>
<dbReference type="Proteomes" id="UP000887565">
    <property type="component" value="Unplaced"/>
</dbReference>
<evidence type="ECO:0000256" key="12">
    <source>
        <dbReference type="ARBA" id="ARBA00023239"/>
    </source>
</evidence>
<evidence type="ECO:0000313" key="15">
    <source>
        <dbReference type="WBParaSite" id="nRc.2.0.1.t00876-RA"/>
    </source>
</evidence>
<dbReference type="InterPro" id="IPR029787">
    <property type="entry name" value="Nucleotide_cyclase"/>
</dbReference>
<keyword evidence="8" id="KW-0067">ATP-binding</keyword>
<dbReference type="SUPFAM" id="SSF55073">
    <property type="entry name" value="Nucleotide cyclase"/>
    <property type="match status" value="1"/>
</dbReference>